<evidence type="ECO:0000313" key="3">
    <source>
        <dbReference type="Proteomes" id="UP001212997"/>
    </source>
</evidence>
<feature type="compositionally biased region" description="Low complexity" evidence="1">
    <location>
        <begin position="306"/>
        <end position="325"/>
    </location>
</feature>
<feature type="region of interest" description="Disordered" evidence="1">
    <location>
        <begin position="660"/>
        <end position="731"/>
    </location>
</feature>
<evidence type="ECO:0008006" key="4">
    <source>
        <dbReference type="Google" id="ProtNLM"/>
    </source>
</evidence>
<dbReference type="InterPro" id="IPR036871">
    <property type="entry name" value="PX_dom_sf"/>
</dbReference>
<feature type="compositionally biased region" description="Basic and acidic residues" evidence="1">
    <location>
        <begin position="679"/>
        <end position="693"/>
    </location>
</feature>
<dbReference type="Gene3D" id="3.30.1520.10">
    <property type="entry name" value="Phox-like domain"/>
    <property type="match status" value="1"/>
</dbReference>
<proteinExistence type="predicted"/>
<feature type="compositionally biased region" description="Polar residues" evidence="1">
    <location>
        <begin position="524"/>
        <end position="554"/>
    </location>
</feature>
<feature type="region of interest" description="Disordered" evidence="1">
    <location>
        <begin position="273"/>
        <end position="332"/>
    </location>
</feature>
<name>A0AAD5YF69_9APHY</name>
<feature type="region of interest" description="Disordered" evidence="1">
    <location>
        <begin position="439"/>
        <end position="554"/>
    </location>
</feature>
<keyword evidence="3" id="KW-1185">Reference proteome</keyword>
<feature type="compositionally biased region" description="Polar residues" evidence="1">
    <location>
        <begin position="700"/>
        <end position="713"/>
    </location>
</feature>
<dbReference type="Proteomes" id="UP001212997">
    <property type="component" value="Unassembled WGS sequence"/>
</dbReference>
<dbReference type="GO" id="GO:0035091">
    <property type="term" value="F:phosphatidylinositol binding"/>
    <property type="evidence" value="ECO:0007669"/>
    <property type="project" value="InterPro"/>
</dbReference>
<dbReference type="EMBL" id="JANAWD010000486">
    <property type="protein sequence ID" value="KAJ3478767.1"/>
    <property type="molecule type" value="Genomic_DNA"/>
</dbReference>
<comment type="caution">
    <text evidence="2">The sequence shown here is derived from an EMBL/GenBank/DDBJ whole genome shotgun (WGS) entry which is preliminary data.</text>
</comment>
<organism evidence="2 3">
    <name type="scientific">Meripilus lineatus</name>
    <dbReference type="NCBI Taxonomy" id="2056292"/>
    <lineage>
        <taxon>Eukaryota</taxon>
        <taxon>Fungi</taxon>
        <taxon>Dikarya</taxon>
        <taxon>Basidiomycota</taxon>
        <taxon>Agaricomycotina</taxon>
        <taxon>Agaricomycetes</taxon>
        <taxon>Polyporales</taxon>
        <taxon>Meripilaceae</taxon>
        <taxon>Meripilus</taxon>
    </lineage>
</organism>
<feature type="compositionally biased region" description="Polar residues" evidence="1">
    <location>
        <begin position="664"/>
        <end position="678"/>
    </location>
</feature>
<sequence length="844" mass="92428">MAIFINPDRIGDNLPGTGSLGGSPMEHNYKRAVENPPPRIFSVQALPATKIGSSFCYGIRIFPETEIEDNATISSGSTNSRRSSRSSTSAQPFTSEYVVWRRWEDCLNFQEILENEYTLMARAKRQRLAAGRGVKKGGVYIHSDQAASFESLPPGPEAKSIAIDIHDIIPKLTRRGTLFRPSQSTIDQRSKEFQAMLGALFSEDVPTLISELRDNRVVRDFFGFWRLDRDHNRKAMEKMEKAMSGKGKDRESRASIASSTFSAYFSPTISVPTPSAYGGGDGDTPPSPSATNTTTRTHRRRRRTEGSVASGSGSSPYASSSRGPSTAPIGGAQFTLSETGSIAPTSMIFDEDMHLTTHDNGLRSAPVPTGSSRPWSVVSELGGVPIMFIPPSTEEEVEPTEGDSTASGSPSDEAMTPTALEPLPEEEELVPEMSRMTINPNVEDFSPPPARRPRGNSVPDRSRNRNCVILGSSPSGPTVVERINSVYSDASSEDLQSEVSQKQSTTPNTASSSSRHSSVAFSSFEDTSSWRTSVASDSSMTSCTSMNPTIDTSYTETDATTISETDGSPVCPATPLEPNFPDNMLAPRASIATMNSLISNSSFDGIIPKGFGFTLGNGSEHPGSTRSNRMHSGIPPSLVIPEEGMWFDNSEELLDASFYDPSLVTPTSPSEDSQPESPTEQRHNPQRQRESISPRDYYARQSNNRSPNPQQFAWNPRGSTLSFMSTTTTTTVSRRSMFGQETFTIKAMKEDVNVLLRVTYAMEFDEVRDKIREKFQVQEGMPLSDSFAVAFVPPLTPPLSSSGHDSPRPSATPRLQFIQNDYEWVELIEGWTKGKLTLRIFDRN</sequence>
<dbReference type="AlphaFoldDB" id="A0AAD5YF69"/>
<evidence type="ECO:0000256" key="1">
    <source>
        <dbReference type="SAM" id="MobiDB-lite"/>
    </source>
</evidence>
<protein>
    <recommendedName>
        <fullName evidence="4">PX domain-containing protein</fullName>
    </recommendedName>
</protein>
<reference evidence="2" key="1">
    <citation type="submission" date="2022-07" db="EMBL/GenBank/DDBJ databases">
        <title>Genome Sequence of Physisporinus lineatus.</title>
        <authorList>
            <person name="Buettner E."/>
        </authorList>
    </citation>
    <scope>NUCLEOTIDE SEQUENCE</scope>
    <source>
        <strain evidence="2">VT162</strain>
    </source>
</reference>
<feature type="region of interest" description="Disordered" evidence="1">
    <location>
        <begin position="390"/>
        <end position="417"/>
    </location>
</feature>
<accession>A0AAD5YF69</accession>
<evidence type="ECO:0000313" key="2">
    <source>
        <dbReference type="EMBL" id="KAJ3478767.1"/>
    </source>
</evidence>
<feature type="compositionally biased region" description="Low complexity" evidence="1">
    <location>
        <begin position="511"/>
        <end position="523"/>
    </location>
</feature>
<feature type="compositionally biased region" description="Low complexity" evidence="1">
    <location>
        <begin position="719"/>
        <end position="731"/>
    </location>
</feature>
<feature type="compositionally biased region" description="Polar residues" evidence="1">
    <location>
        <begin position="497"/>
        <end position="510"/>
    </location>
</feature>
<gene>
    <name evidence="2" type="ORF">NLI96_g9529</name>
</gene>